<feature type="domain" description="LYC1 C-terminal" evidence="2">
    <location>
        <begin position="180"/>
        <end position="387"/>
    </location>
</feature>
<dbReference type="CDD" id="cd04301">
    <property type="entry name" value="NAT_SF"/>
    <property type="match status" value="1"/>
</dbReference>
<dbReference type="Gene3D" id="3.40.630.30">
    <property type="match status" value="1"/>
</dbReference>
<dbReference type="GO" id="GO:0016747">
    <property type="term" value="F:acyltransferase activity, transferring groups other than amino-acyl groups"/>
    <property type="evidence" value="ECO:0007669"/>
    <property type="project" value="InterPro"/>
</dbReference>
<dbReference type="InterPro" id="IPR000182">
    <property type="entry name" value="GNAT_dom"/>
</dbReference>
<dbReference type="SUPFAM" id="SSF55729">
    <property type="entry name" value="Acyl-CoA N-acyltransferases (Nat)"/>
    <property type="match status" value="1"/>
</dbReference>
<reference evidence="3 4" key="1">
    <citation type="submission" date="2021-01" db="EMBL/GenBank/DDBJ databases">
        <title>Chromosome-level genome assembly of a human fungal pathogen reveals clustering of transcriptionally co-regulated genes.</title>
        <authorList>
            <person name="Voorhies M."/>
            <person name="Cohen S."/>
            <person name="Shea T.P."/>
            <person name="Petrus S."/>
            <person name="Munoz J.F."/>
            <person name="Poplawski S."/>
            <person name="Goldman W.E."/>
            <person name="Michael T."/>
            <person name="Cuomo C.A."/>
            <person name="Sil A."/>
            <person name="Beyhan S."/>
        </authorList>
    </citation>
    <scope>NUCLEOTIDE SEQUENCE [LARGE SCALE GENOMIC DNA]</scope>
    <source>
        <strain evidence="3 4">G184AR</strain>
    </source>
</reference>
<evidence type="ECO:0000313" key="4">
    <source>
        <dbReference type="Proteomes" id="UP000670092"/>
    </source>
</evidence>
<proteinExistence type="predicted"/>
<sequence length="388" mass="43294">MDKSQKINAPSATTIDGPEGSQVLVFSEATTQEQQVKCFKVVGSSFGWPLPEADYIEREKYLTGLPLTRTGGAGVRWWCLRTEDWGHVVATCKILNRDLLTRTADGVTRDRQGYCIGAVATDKRYRRLGLAEFLLRAVAQWMDGPGEADASMLYSSIGKYYTNKGWRMLPAFQSVLSASQSPASLNRSELPQTKPLVLDDIPALCARDIGAMKVEFSSYKPAAAEILMAVLPSANLVSWLQERAAFISSKTNGEVPMIKGAICEDAKTWVFWHHDFPDRELTIQRVVTPTKAAEAEDKESQKETTLALASLLLAALDETQKWKLHKTVIWSPTPELNRAIHMVQEHFGVGVTNEERVNSNVPSVRWQGGDEEKTKQIEICHNEFYAWS</sequence>
<dbReference type="PANTHER" id="PTHR34815:SF4">
    <property type="entry name" value="N-ACETYLTRANSFERASE DOMAIN-CONTAINING PROTEIN"/>
    <property type="match status" value="1"/>
</dbReference>
<evidence type="ECO:0000313" key="3">
    <source>
        <dbReference type="EMBL" id="KAG5296309.1"/>
    </source>
</evidence>
<feature type="domain" description="N-acetyltransferase" evidence="1">
    <location>
        <begin position="50"/>
        <end position="145"/>
    </location>
</feature>
<dbReference type="InterPro" id="IPR016181">
    <property type="entry name" value="Acyl_CoA_acyltransferase"/>
</dbReference>
<evidence type="ECO:0000259" key="2">
    <source>
        <dbReference type="Pfam" id="PF22998"/>
    </source>
</evidence>
<comment type="caution">
    <text evidence="3">The sequence shown here is derived from an EMBL/GenBank/DDBJ whole genome shotgun (WGS) entry which is preliminary data.</text>
</comment>
<dbReference type="PANTHER" id="PTHR34815">
    <property type="entry name" value="LYSINE ACETYLTRANSFERASE"/>
    <property type="match status" value="1"/>
</dbReference>
<dbReference type="InterPro" id="IPR053013">
    <property type="entry name" value="LAT"/>
</dbReference>
<dbReference type="OrthoDB" id="2020070at2759"/>
<dbReference type="EMBL" id="JAEVHI010000003">
    <property type="protein sequence ID" value="KAG5296309.1"/>
    <property type="molecule type" value="Genomic_DNA"/>
</dbReference>
<dbReference type="Pfam" id="PF00583">
    <property type="entry name" value="Acetyltransf_1"/>
    <property type="match status" value="1"/>
</dbReference>
<gene>
    <name evidence="3" type="ORF">I7I52_06923</name>
</gene>
<dbReference type="VEuPathDB" id="FungiDB:I7I52_06923"/>
<dbReference type="Proteomes" id="UP000670092">
    <property type="component" value="Unassembled WGS sequence"/>
</dbReference>
<dbReference type="Pfam" id="PF22998">
    <property type="entry name" value="GNAT_LYC1-like"/>
    <property type="match status" value="1"/>
</dbReference>
<dbReference type="InterPro" id="IPR055100">
    <property type="entry name" value="GNAT_LYC1-like"/>
</dbReference>
<organism evidence="3 4">
    <name type="scientific">Ajellomyces capsulatus</name>
    <name type="common">Darling's disease fungus</name>
    <name type="synonym">Histoplasma capsulatum</name>
    <dbReference type="NCBI Taxonomy" id="5037"/>
    <lineage>
        <taxon>Eukaryota</taxon>
        <taxon>Fungi</taxon>
        <taxon>Dikarya</taxon>
        <taxon>Ascomycota</taxon>
        <taxon>Pezizomycotina</taxon>
        <taxon>Eurotiomycetes</taxon>
        <taxon>Eurotiomycetidae</taxon>
        <taxon>Onygenales</taxon>
        <taxon>Ajellomycetaceae</taxon>
        <taxon>Histoplasma</taxon>
    </lineage>
</organism>
<dbReference type="AlphaFoldDB" id="A0A8H7YVC9"/>
<evidence type="ECO:0000259" key="1">
    <source>
        <dbReference type="Pfam" id="PF00583"/>
    </source>
</evidence>
<protein>
    <recommendedName>
        <fullName evidence="5">N-acetyltransferase domain-containing protein</fullName>
    </recommendedName>
</protein>
<evidence type="ECO:0008006" key="5">
    <source>
        <dbReference type="Google" id="ProtNLM"/>
    </source>
</evidence>
<name>A0A8H7YVC9_AJECA</name>
<accession>A0A8H7YVC9</accession>